<comment type="caution">
    <text evidence="6">The sequence shown here is derived from an EMBL/GenBank/DDBJ whole genome shotgun (WGS) entry which is preliminary data.</text>
</comment>
<dbReference type="InterPro" id="IPR017941">
    <property type="entry name" value="Rieske_2Fe-2S"/>
</dbReference>
<dbReference type="CDD" id="cd03528">
    <property type="entry name" value="Rieske_RO_ferredoxin"/>
    <property type="match status" value="1"/>
</dbReference>
<keyword evidence="3" id="KW-0408">Iron</keyword>
<proteinExistence type="predicted"/>
<evidence type="ECO:0000256" key="2">
    <source>
        <dbReference type="ARBA" id="ARBA00022723"/>
    </source>
</evidence>
<organism evidence="6 7">
    <name type="scientific">Lysobacter silvisoli</name>
    <dbReference type="NCBI Taxonomy" id="2293254"/>
    <lineage>
        <taxon>Bacteria</taxon>
        <taxon>Pseudomonadati</taxon>
        <taxon>Pseudomonadota</taxon>
        <taxon>Gammaproteobacteria</taxon>
        <taxon>Lysobacterales</taxon>
        <taxon>Lysobacteraceae</taxon>
        <taxon>Lysobacter</taxon>
    </lineage>
</organism>
<dbReference type="GO" id="GO:0051537">
    <property type="term" value="F:2 iron, 2 sulfur cluster binding"/>
    <property type="evidence" value="ECO:0007669"/>
    <property type="project" value="UniProtKB-KW"/>
</dbReference>
<accession>A0A371K641</accession>
<evidence type="ECO:0000256" key="3">
    <source>
        <dbReference type="ARBA" id="ARBA00023004"/>
    </source>
</evidence>
<keyword evidence="7" id="KW-1185">Reference proteome</keyword>
<keyword evidence="1" id="KW-0001">2Fe-2S</keyword>
<feature type="domain" description="Rieske" evidence="5">
    <location>
        <begin position="5"/>
        <end position="102"/>
    </location>
</feature>
<dbReference type="Proteomes" id="UP000264492">
    <property type="component" value="Unassembled WGS sequence"/>
</dbReference>
<dbReference type="Pfam" id="PF00355">
    <property type="entry name" value="Rieske"/>
    <property type="match status" value="1"/>
</dbReference>
<dbReference type="SUPFAM" id="SSF50022">
    <property type="entry name" value="ISP domain"/>
    <property type="match status" value="1"/>
</dbReference>
<sequence length="107" mass="11666">MGDWVFVCATSQLLPGESAVAWDGDTPILVVNYDGDYYALEDNCSHEDFELSAGNYDGEAATVECVLHGAKFDVRDGRPLCAPAYSPVTKFPVKVESDGVWTRDDRG</sequence>
<gene>
    <name evidence="6" type="ORF">DX914_09770</name>
</gene>
<keyword evidence="2" id="KW-0479">Metal-binding</keyword>
<dbReference type="RefSeq" id="WP_115858785.1">
    <property type="nucleotide sequence ID" value="NZ_QTSU01000001.1"/>
</dbReference>
<evidence type="ECO:0000313" key="6">
    <source>
        <dbReference type="EMBL" id="RDZ29348.1"/>
    </source>
</evidence>
<dbReference type="InterPro" id="IPR036922">
    <property type="entry name" value="Rieske_2Fe-2S_sf"/>
</dbReference>
<dbReference type="Gene3D" id="2.102.10.10">
    <property type="entry name" value="Rieske [2Fe-2S] iron-sulphur domain"/>
    <property type="match status" value="1"/>
</dbReference>
<dbReference type="EMBL" id="QTSU01000001">
    <property type="protein sequence ID" value="RDZ29348.1"/>
    <property type="molecule type" value="Genomic_DNA"/>
</dbReference>
<evidence type="ECO:0000256" key="4">
    <source>
        <dbReference type="ARBA" id="ARBA00023014"/>
    </source>
</evidence>
<evidence type="ECO:0000313" key="7">
    <source>
        <dbReference type="Proteomes" id="UP000264492"/>
    </source>
</evidence>
<dbReference type="GO" id="GO:0046872">
    <property type="term" value="F:metal ion binding"/>
    <property type="evidence" value="ECO:0007669"/>
    <property type="project" value="UniProtKB-KW"/>
</dbReference>
<dbReference type="PANTHER" id="PTHR21496:SF23">
    <property type="entry name" value="3-PHENYLPROPIONATE_CINNAMIC ACID DIOXYGENASE FERREDOXIN SUBUNIT"/>
    <property type="match status" value="1"/>
</dbReference>
<name>A0A371K641_9GAMM</name>
<evidence type="ECO:0000259" key="5">
    <source>
        <dbReference type="PROSITE" id="PS51296"/>
    </source>
</evidence>
<dbReference type="OrthoDB" id="9800167at2"/>
<keyword evidence="4" id="KW-0411">Iron-sulfur</keyword>
<protein>
    <submittedName>
        <fullName evidence="6">Non-heme iron oxygenase ferredoxin subunit</fullName>
    </submittedName>
</protein>
<evidence type="ECO:0000256" key="1">
    <source>
        <dbReference type="ARBA" id="ARBA00022714"/>
    </source>
</evidence>
<dbReference type="AlphaFoldDB" id="A0A371K641"/>
<dbReference type="PROSITE" id="PS51296">
    <property type="entry name" value="RIESKE"/>
    <property type="match status" value="1"/>
</dbReference>
<dbReference type="PANTHER" id="PTHR21496">
    <property type="entry name" value="FERREDOXIN-RELATED"/>
    <property type="match status" value="1"/>
</dbReference>
<reference evidence="6 7" key="1">
    <citation type="submission" date="2018-08" db="EMBL/GenBank/DDBJ databases">
        <title>Lysobacter sp. zong2l5, whole genome shotgun sequence.</title>
        <authorList>
            <person name="Zhang X."/>
            <person name="Feng G."/>
            <person name="Zhu H."/>
        </authorList>
    </citation>
    <scope>NUCLEOTIDE SEQUENCE [LARGE SCALE GENOMIC DNA]</scope>
    <source>
        <strain evidence="7">zong2l5</strain>
    </source>
</reference>